<accession>A0A380WBV2</accession>
<evidence type="ECO:0000313" key="2">
    <source>
        <dbReference type="Proteomes" id="UP000254343"/>
    </source>
</evidence>
<gene>
    <name evidence="1" type="ORF">NCTC12722_03698</name>
</gene>
<reference evidence="1 2" key="1">
    <citation type="submission" date="2018-06" db="EMBL/GenBank/DDBJ databases">
        <authorList>
            <consortium name="Pathogen Informatics"/>
            <person name="Doyle S."/>
        </authorList>
    </citation>
    <scope>NUCLEOTIDE SEQUENCE [LARGE SCALE GENOMIC DNA]</scope>
    <source>
        <strain evidence="1 2">NCTC12722</strain>
    </source>
</reference>
<sequence>MSDTGQTFLNIADYLQAPAPLPPGYETCWGFLARTEPETLSLMMDPIAGIAPDELRARRIAKAMLVPVMTFPAPACLTAAEGLTMIGAYPAAVLERTFPASP</sequence>
<protein>
    <submittedName>
        <fullName evidence="1">Uncharacterized protein</fullName>
    </submittedName>
</protein>
<dbReference type="Proteomes" id="UP000254343">
    <property type="component" value="Unassembled WGS sequence"/>
</dbReference>
<dbReference type="EMBL" id="UIGB01000001">
    <property type="protein sequence ID" value="SUU86470.1"/>
    <property type="molecule type" value="Genomic_DNA"/>
</dbReference>
<evidence type="ECO:0000313" key="1">
    <source>
        <dbReference type="EMBL" id="SUU86470.1"/>
    </source>
</evidence>
<dbReference type="AlphaFoldDB" id="A0A380WBV2"/>
<name>A0A380WBV2_AFIFE</name>
<organism evidence="1 2">
    <name type="scientific">Afipia felis</name>
    <name type="common">Cat scratch disease bacillus</name>
    <dbReference type="NCBI Taxonomy" id="1035"/>
    <lineage>
        <taxon>Bacteria</taxon>
        <taxon>Pseudomonadati</taxon>
        <taxon>Pseudomonadota</taxon>
        <taxon>Alphaproteobacteria</taxon>
        <taxon>Hyphomicrobiales</taxon>
        <taxon>Nitrobacteraceae</taxon>
        <taxon>Afipia</taxon>
    </lineage>
</organism>
<proteinExistence type="predicted"/>
<dbReference type="RefSeq" id="WP_002717293.1">
    <property type="nucleotide sequence ID" value="NZ_UFSI01000001.1"/>
</dbReference>
<dbReference type="OrthoDB" id="8452887at2"/>